<dbReference type="InterPro" id="IPR005467">
    <property type="entry name" value="His_kinase_dom"/>
</dbReference>
<keyword evidence="7" id="KW-0902">Two-component regulatory system</keyword>
<dbReference type="RefSeq" id="WP_195190625.1">
    <property type="nucleotide sequence ID" value="NZ_JADMUL010000001.1"/>
</dbReference>
<keyword evidence="10" id="KW-1133">Transmembrane helix</keyword>
<dbReference type="GO" id="GO:0004721">
    <property type="term" value="F:phosphoprotein phosphatase activity"/>
    <property type="evidence" value="ECO:0007669"/>
    <property type="project" value="TreeGrafter"/>
</dbReference>
<name>A0AAW6FQ40_9FIRM</name>
<evidence type="ECO:0000256" key="2">
    <source>
        <dbReference type="ARBA" id="ARBA00004370"/>
    </source>
</evidence>
<dbReference type="EC" id="2.7.13.3" evidence="3"/>
<evidence type="ECO:0000256" key="4">
    <source>
        <dbReference type="ARBA" id="ARBA00022553"/>
    </source>
</evidence>
<dbReference type="GO" id="GO:0005524">
    <property type="term" value="F:ATP binding"/>
    <property type="evidence" value="ECO:0007669"/>
    <property type="project" value="UniProtKB-KW"/>
</dbReference>
<dbReference type="SUPFAM" id="SSF55874">
    <property type="entry name" value="ATPase domain of HSP90 chaperone/DNA topoisomerase II/histidine kinase"/>
    <property type="match status" value="1"/>
</dbReference>
<dbReference type="AlphaFoldDB" id="A0AAW6FQ40"/>
<evidence type="ECO:0000256" key="6">
    <source>
        <dbReference type="ARBA" id="ARBA00022777"/>
    </source>
</evidence>
<dbReference type="InterPro" id="IPR036890">
    <property type="entry name" value="HATPase_C_sf"/>
</dbReference>
<dbReference type="CDD" id="cd00082">
    <property type="entry name" value="HisKA"/>
    <property type="match status" value="1"/>
</dbReference>
<evidence type="ECO:0000256" key="3">
    <source>
        <dbReference type="ARBA" id="ARBA00012438"/>
    </source>
</evidence>
<keyword evidence="4" id="KW-0597">Phosphoprotein</keyword>
<dbReference type="SMART" id="SM00388">
    <property type="entry name" value="HisKA"/>
    <property type="match status" value="1"/>
</dbReference>
<proteinExistence type="predicted"/>
<dbReference type="InterPro" id="IPR036097">
    <property type="entry name" value="HisK_dim/P_sf"/>
</dbReference>
<dbReference type="Pfam" id="PF02518">
    <property type="entry name" value="HATPase_c"/>
    <property type="match status" value="1"/>
</dbReference>
<dbReference type="Gene3D" id="3.30.565.10">
    <property type="entry name" value="Histidine kinase-like ATPase, C-terminal domain"/>
    <property type="match status" value="1"/>
</dbReference>
<comment type="catalytic activity">
    <reaction evidence="1">
        <text>ATP + protein L-histidine = ADP + protein N-phospho-L-histidine.</text>
        <dbReference type="EC" id="2.7.13.3"/>
    </reaction>
</comment>
<dbReference type="CDD" id="cd00075">
    <property type="entry name" value="HATPase"/>
    <property type="match status" value="1"/>
</dbReference>
<dbReference type="GO" id="GO:0005886">
    <property type="term" value="C:plasma membrane"/>
    <property type="evidence" value="ECO:0007669"/>
    <property type="project" value="TreeGrafter"/>
</dbReference>
<reference evidence="12" key="1">
    <citation type="submission" date="2023-01" db="EMBL/GenBank/DDBJ databases">
        <title>Human gut microbiome strain richness.</title>
        <authorList>
            <person name="Chen-Liaw A."/>
        </authorList>
    </citation>
    <scope>NUCLEOTIDE SEQUENCE</scope>
    <source>
        <strain evidence="12">D55st1_G4_D55t1_190419</strain>
    </source>
</reference>
<evidence type="ECO:0000313" key="12">
    <source>
        <dbReference type="EMBL" id="MDC0827135.1"/>
    </source>
</evidence>
<keyword evidence="8 10" id="KW-0472">Membrane</keyword>
<dbReference type="PANTHER" id="PTHR45453">
    <property type="entry name" value="PHOSPHATE REGULON SENSOR PROTEIN PHOR"/>
    <property type="match status" value="1"/>
</dbReference>
<dbReference type="PANTHER" id="PTHR45453:SF1">
    <property type="entry name" value="PHOSPHATE REGULON SENSOR PROTEIN PHOR"/>
    <property type="match status" value="1"/>
</dbReference>
<dbReference type="FunFam" id="3.30.565.10:FF:000006">
    <property type="entry name" value="Sensor histidine kinase WalK"/>
    <property type="match status" value="1"/>
</dbReference>
<dbReference type="SMART" id="SM00387">
    <property type="entry name" value="HATPase_c"/>
    <property type="match status" value="1"/>
</dbReference>
<dbReference type="InterPro" id="IPR003661">
    <property type="entry name" value="HisK_dim/P_dom"/>
</dbReference>
<dbReference type="Pfam" id="PF00512">
    <property type="entry name" value="HisKA"/>
    <property type="match status" value="1"/>
</dbReference>
<evidence type="ECO:0000259" key="11">
    <source>
        <dbReference type="PROSITE" id="PS50109"/>
    </source>
</evidence>
<keyword evidence="12" id="KW-0547">Nucleotide-binding</keyword>
<keyword evidence="10" id="KW-0812">Transmembrane</keyword>
<dbReference type="Proteomes" id="UP001220658">
    <property type="component" value="Unassembled WGS sequence"/>
</dbReference>
<evidence type="ECO:0000256" key="5">
    <source>
        <dbReference type="ARBA" id="ARBA00022679"/>
    </source>
</evidence>
<feature type="coiled-coil region" evidence="9">
    <location>
        <begin position="206"/>
        <end position="233"/>
    </location>
</feature>
<keyword evidence="9" id="KW-0175">Coiled coil</keyword>
<dbReference type="InterPro" id="IPR004358">
    <property type="entry name" value="Sig_transdc_His_kin-like_C"/>
</dbReference>
<dbReference type="GO" id="GO:0000155">
    <property type="term" value="F:phosphorelay sensor kinase activity"/>
    <property type="evidence" value="ECO:0007669"/>
    <property type="project" value="InterPro"/>
</dbReference>
<keyword evidence="12" id="KW-0067">ATP-binding</keyword>
<dbReference type="PRINTS" id="PR00344">
    <property type="entry name" value="BCTRLSENSOR"/>
</dbReference>
<evidence type="ECO:0000256" key="10">
    <source>
        <dbReference type="SAM" id="Phobius"/>
    </source>
</evidence>
<organism evidence="12 13">
    <name type="scientific">Faecalitalea cylindroides</name>
    <dbReference type="NCBI Taxonomy" id="39483"/>
    <lineage>
        <taxon>Bacteria</taxon>
        <taxon>Bacillati</taxon>
        <taxon>Bacillota</taxon>
        <taxon>Erysipelotrichia</taxon>
        <taxon>Erysipelotrichales</taxon>
        <taxon>Erysipelotrichaceae</taxon>
        <taxon>Faecalitalea</taxon>
    </lineage>
</organism>
<dbReference type="SUPFAM" id="SSF47384">
    <property type="entry name" value="Homodimeric domain of signal transducing histidine kinase"/>
    <property type="match status" value="1"/>
</dbReference>
<keyword evidence="5" id="KW-0808">Transferase</keyword>
<dbReference type="Gene3D" id="1.10.287.130">
    <property type="match status" value="1"/>
</dbReference>
<protein>
    <recommendedName>
        <fullName evidence="3">histidine kinase</fullName>
        <ecNumber evidence="3">2.7.13.3</ecNumber>
    </recommendedName>
</protein>
<feature type="transmembrane region" description="Helical" evidence="10">
    <location>
        <begin position="9"/>
        <end position="31"/>
    </location>
</feature>
<dbReference type="InterPro" id="IPR050351">
    <property type="entry name" value="BphY/WalK/GraS-like"/>
</dbReference>
<dbReference type="InterPro" id="IPR003594">
    <property type="entry name" value="HATPase_dom"/>
</dbReference>
<dbReference type="FunFam" id="1.10.287.130:FF:000001">
    <property type="entry name" value="Two-component sensor histidine kinase"/>
    <property type="match status" value="1"/>
</dbReference>
<evidence type="ECO:0000313" key="13">
    <source>
        <dbReference type="Proteomes" id="UP001220658"/>
    </source>
</evidence>
<keyword evidence="6" id="KW-0418">Kinase</keyword>
<sequence length="464" mass="53084">MHHKIIRSFLIIFSLSFVIGFGILYGVLYYVSLNQQTSNLNDELSIIVQTNFEESQQIGEELFDKDTRLTMISSDGEVLYDNFDDSINENHLQREEIKEASKNGTGSCVRYSETMEQNYLYVAEYDAQEQTYVRLAMPFSGVSQSALMLLPSFFIAFVIAFFFVWLMSKRMADSILKPLQEISAVIRKADFGKEKIEFQNYSYSELQEITDALQTMNNQIAKNLENLEREKQIRQEFFTNASHELKTPLTSIRGYSELLRQHAITDPDQIDHCLDCVLKESDHMTKLINDILTISKLEAKDYVVQKSHIKLKDLLENVLNSLSVQAKAMNLDIDASCENVTVYANLDHIQGILYNLISNAIKYNKPNGKIIIIIKERLDNILIKVMDTGIGISKEDQEKVFQRFYRVDKQRSKIVAGTGIGLAIVKHIVQFYNGSISLKSKENEGTSIEISLPIMVNEEPNNLD</sequence>
<comment type="caution">
    <text evidence="12">The sequence shown here is derived from an EMBL/GenBank/DDBJ whole genome shotgun (WGS) entry which is preliminary data.</text>
</comment>
<accession>A0AAW6FQ40</accession>
<dbReference type="PROSITE" id="PS50109">
    <property type="entry name" value="HIS_KIN"/>
    <property type="match status" value="1"/>
</dbReference>
<evidence type="ECO:0000256" key="1">
    <source>
        <dbReference type="ARBA" id="ARBA00000085"/>
    </source>
</evidence>
<dbReference type="GO" id="GO:0016036">
    <property type="term" value="P:cellular response to phosphate starvation"/>
    <property type="evidence" value="ECO:0007669"/>
    <property type="project" value="TreeGrafter"/>
</dbReference>
<dbReference type="EMBL" id="JAQNCK010000001">
    <property type="protein sequence ID" value="MDC0827135.1"/>
    <property type="molecule type" value="Genomic_DNA"/>
</dbReference>
<feature type="transmembrane region" description="Helical" evidence="10">
    <location>
        <begin position="146"/>
        <end position="167"/>
    </location>
</feature>
<dbReference type="Gene3D" id="6.10.340.10">
    <property type="match status" value="1"/>
</dbReference>
<evidence type="ECO:0000256" key="9">
    <source>
        <dbReference type="SAM" id="Coils"/>
    </source>
</evidence>
<evidence type="ECO:0000256" key="8">
    <source>
        <dbReference type="ARBA" id="ARBA00023136"/>
    </source>
</evidence>
<feature type="domain" description="Histidine kinase" evidence="11">
    <location>
        <begin position="240"/>
        <end position="456"/>
    </location>
</feature>
<gene>
    <name evidence="12" type="ORF">POG00_00255</name>
</gene>
<evidence type="ECO:0000256" key="7">
    <source>
        <dbReference type="ARBA" id="ARBA00023012"/>
    </source>
</evidence>
<comment type="subcellular location">
    <subcellularLocation>
        <location evidence="2">Membrane</location>
    </subcellularLocation>
</comment>